<dbReference type="GO" id="GO:0044550">
    <property type="term" value="P:secondary metabolite biosynthetic process"/>
    <property type="evidence" value="ECO:0007669"/>
    <property type="project" value="TreeGrafter"/>
</dbReference>
<evidence type="ECO:0000256" key="2">
    <source>
        <dbReference type="ARBA" id="ARBA00022553"/>
    </source>
</evidence>
<evidence type="ECO:0000256" key="1">
    <source>
        <dbReference type="ARBA" id="ARBA00022450"/>
    </source>
</evidence>
<dbReference type="GO" id="GO:0016874">
    <property type="term" value="F:ligase activity"/>
    <property type="evidence" value="ECO:0007669"/>
    <property type="project" value="UniProtKB-KW"/>
</dbReference>
<keyword evidence="2" id="KW-0597">Phosphoprotein</keyword>
<dbReference type="InterPro" id="IPR010071">
    <property type="entry name" value="AA_adenyl_dom"/>
</dbReference>
<feature type="domain" description="AMP-dependent synthetase/ligase" evidence="4">
    <location>
        <begin position="4"/>
        <end position="297"/>
    </location>
</feature>
<dbReference type="InterPro" id="IPR042099">
    <property type="entry name" value="ANL_N_sf"/>
</dbReference>
<keyword evidence="1" id="KW-0596">Phosphopantetheine</keyword>
<dbReference type="Gene3D" id="3.40.50.12780">
    <property type="entry name" value="N-terminal domain of ligase-like"/>
    <property type="match status" value="1"/>
</dbReference>
<evidence type="ECO:0000313" key="6">
    <source>
        <dbReference type="Proteomes" id="UP001147746"/>
    </source>
</evidence>
<dbReference type="InterPro" id="IPR045851">
    <property type="entry name" value="AMP-bd_C_sf"/>
</dbReference>
<dbReference type="NCBIfam" id="TIGR01733">
    <property type="entry name" value="AA-adenyl-dom"/>
    <property type="match status" value="1"/>
</dbReference>
<dbReference type="Gene3D" id="3.30.300.30">
    <property type="match status" value="1"/>
</dbReference>
<dbReference type="OrthoDB" id="416786at2759"/>
<dbReference type="Pfam" id="PF00501">
    <property type="entry name" value="AMP-binding"/>
    <property type="match status" value="1"/>
</dbReference>
<dbReference type="EMBL" id="JAPZBO010000004">
    <property type="protein sequence ID" value="KAJ5318584.1"/>
    <property type="molecule type" value="Genomic_DNA"/>
</dbReference>
<gene>
    <name evidence="5" type="ORF">N7476_005004</name>
</gene>
<evidence type="ECO:0000256" key="3">
    <source>
        <dbReference type="ARBA" id="ARBA00022598"/>
    </source>
</evidence>
<dbReference type="PANTHER" id="PTHR45527">
    <property type="entry name" value="NONRIBOSOMAL PEPTIDE SYNTHETASE"/>
    <property type="match status" value="1"/>
</dbReference>
<proteinExistence type="predicted"/>
<reference evidence="5" key="1">
    <citation type="submission" date="2022-12" db="EMBL/GenBank/DDBJ databases">
        <authorList>
            <person name="Petersen C."/>
        </authorList>
    </citation>
    <scope>NUCLEOTIDE SEQUENCE</scope>
    <source>
        <strain evidence="5">IBT 21472</strain>
    </source>
</reference>
<dbReference type="GO" id="GO:0005737">
    <property type="term" value="C:cytoplasm"/>
    <property type="evidence" value="ECO:0007669"/>
    <property type="project" value="TreeGrafter"/>
</dbReference>
<accession>A0A9W9Q217</accession>
<dbReference type="SUPFAM" id="SSF56801">
    <property type="entry name" value="Acetyl-CoA synthetase-like"/>
    <property type="match status" value="1"/>
</dbReference>
<evidence type="ECO:0000313" key="5">
    <source>
        <dbReference type="EMBL" id="KAJ5318584.1"/>
    </source>
</evidence>
<keyword evidence="3" id="KW-0436">Ligase</keyword>
<dbReference type="InterPro" id="IPR000873">
    <property type="entry name" value="AMP-dep_synth/lig_dom"/>
</dbReference>
<name>A0A9W9Q217_9EURO</name>
<dbReference type="GO" id="GO:0043041">
    <property type="term" value="P:amino acid activation for nonribosomal peptide biosynthetic process"/>
    <property type="evidence" value="ECO:0007669"/>
    <property type="project" value="TreeGrafter"/>
</dbReference>
<protein>
    <recommendedName>
        <fullName evidence="4">AMP-dependent synthetase/ligase domain-containing protein</fullName>
    </recommendedName>
</protein>
<comment type="caution">
    <text evidence="5">The sequence shown here is derived from an EMBL/GenBank/DDBJ whole genome shotgun (WGS) entry which is preliminary data.</text>
</comment>
<reference evidence="5" key="2">
    <citation type="journal article" date="2023" name="IMA Fungus">
        <title>Comparative genomic study of the Penicillium genus elucidates a diverse pangenome and 15 lateral gene transfer events.</title>
        <authorList>
            <person name="Petersen C."/>
            <person name="Sorensen T."/>
            <person name="Nielsen M.R."/>
            <person name="Sondergaard T.E."/>
            <person name="Sorensen J.L."/>
            <person name="Fitzpatrick D.A."/>
            <person name="Frisvad J.C."/>
            <person name="Nielsen K.L."/>
        </authorList>
    </citation>
    <scope>NUCLEOTIDE SEQUENCE</scope>
    <source>
        <strain evidence="5">IBT 21472</strain>
    </source>
</reference>
<organism evidence="5 6">
    <name type="scientific">Penicillium atrosanguineum</name>
    <dbReference type="NCBI Taxonomy" id="1132637"/>
    <lineage>
        <taxon>Eukaryota</taxon>
        <taxon>Fungi</taxon>
        <taxon>Dikarya</taxon>
        <taxon>Ascomycota</taxon>
        <taxon>Pezizomycotina</taxon>
        <taxon>Eurotiomycetes</taxon>
        <taxon>Eurotiomycetidae</taxon>
        <taxon>Eurotiales</taxon>
        <taxon>Aspergillaceae</taxon>
        <taxon>Penicillium</taxon>
    </lineage>
</organism>
<dbReference type="CDD" id="cd05918">
    <property type="entry name" value="A_NRPS_SidN3_like"/>
    <property type="match status" value="1"/>
</dbReference>
<dbReference type="GO" id="GO:0031177">
    <property type="term" value="F:phosphopantetheine binding"/>
    <property type="evidence" value="ECO:0007669"/>
    <property type="project" value="TreeGrafter"/>
</dbReference>
<dbReference type="AlphaFoldDB" id="A0A9W9Q217"/>
<keyword evidence="6" id="KW-1185">Reference proteome</keyword>
<sequence length="451" mass="47837">MAWLCFEKSRWTTVAMLAVMKAGGAFVLLDPAHPTARLQMICQTVGARLVVASAAQQVRVAGLAPTVVPVGDDQEADWPRGPQQPWEGSAVTPDNALYAVFTSGSTGTPKGAVIPHAAFATSADAHRHGYYLTDKSRVFQFSSYAFDASIVEIITTVLVGGCVCIPSDTARQNNISDAGARLNVTFAQLTPSAARLIEKGSIPTLETLIFGGEPVTVRDIARWEGQQELVNGYGPAECSAISTVHPRLSQEGDAGNIGWAAACVTWVVDPADPARLLPIGAVGELLIEGPIVGRGYLNDPERTAAAFIAPPAWLWQFRGSDNTPPGGTTDAPRLYKTGDLVQYAADGSLRFVGRKDTQVKLRGQRIELGEVEHHTRARFAGAREVVAEVVTPREAGRPPALVAFVWVDGPGQGEDQGTAQDPSDVLAPPSAAFRAAATAAEAALLFNQRLR</sequence>
<dbReference type="Proteomes" id="UP001147746">
    <property type="component" value="Unassembled WGS sequence"/>
</dbReference>
<evidence type="ECO:0000259" key="4">
    <source>
        <dbReference type="Pfam" id="PF00501"/>
    </source>
</evidence>
<dbReference type="PANTHER" id="PTHR45527:SF3">
    <property type="entry name" value="SIDEROPHORE SYNTHETASE (EUROFUNG)"/>
    <property type="match status" value="1"/>
</dbReference>